<dbReference type="STRING" id="56857.A0A200Q3W2"/>
<evidence type="ECO:0000313" key="3">
    <source>
        <dbReference type="Proteomes" id="UP000195402"/>
    </source>
</evidence>
<dbReference type="Proteomes" id="UP000195402">
    <property type="component" value="Unassembled WGS sequence"/>
</dbReference>
<dbReference type="GO" id="GO:0019005">
    <property type="term" value="C:SCF ubiquitin ligase complex"/>
    <property type="evidence" value="ECO:0007669"/>
    <property type="project" value="TreeGrafter"/>
</dbReference>
<dbReference type="Pfam" id="PF25372">
    <property type="entry name" value="DUF7885"/>
    <property type="match status" value="1"/>
</dbReference>
<dbReference type="OMA" id="MERETMD"/>
<dbReference type="PANTHER" id="PTHR13318:SF26">
    <property type="entry name" value="F-BOX_LRR-REPEAT PROTEIN 12"/>
    <property type="match status" value="1"/>
</dbReference>
<dbReference type="FunCoup" id="A0A200Q3W2">
    <property type="interactions" value="1158"/>
</dbReference>
<dbReference type="SUPFAM" id="SSF81383">
    <property type="entry name" value="F-box domain"/>
    <property type="match status" value="1"/>
</dbReference>
<organism evidence="2 3">
    <name type="scientific">Macleaya cordata</name>
    <name type="common">Five-seeded plume-poppy</name>
    <name type="synonym">Bocconia cordata</name>
    <dbReference type="NCBI Taxonomy" id="56857"/>
    <lineage>
        <taxon>Eukaryota</taxon>
        <taxon>Viridiplantae</taxon>
        <taxon>Streptophyta</taxon>
        <taxon>Embryophyta</taxon>
        <taxon>Tracheophyta</taxon>
        <taxon>Spermatophyta</taxon>
        <taxon>Magnoliopsida</taxon>
        <taxon>Ranunculales</taxon>
        <taxon>Papaveraceae</taxon>
        <taxon>Papaveroideae</taxon>
        <taxon>Macleaya</taxon>
    </lineage>
</organism>
<gene>
    <name evidence="2" type="ORF">BVC80_8895g17</name>
</gene>
<name>A0A200Q3W2_MACCD</name>
<protein>
    <submittedName>
        <fullName evidence="2">Leucine-rich repeat</fullName>
    </submittedName>
</protein>
<evidence type="ECO:0000259" key="1">
    <source>
        <dbReference type="Pfam" id="PF25372"/>
    </source>
</evidence>
<comment type="caution">
    <text evidence="2">The sequence shown here is derived from an EMBL/GenBank/DDBJ whole genome shotgun (WGS) entry which is preliminary data.</text>
</comment>
<dbReference type="InParanoid" id="A0A200Q3W2"/>
<dbReference type="InterPro" id="IPR057207">
    <property type="entry name" value="FBXL15_LRR"/>
</dbReference>
<dbReference type="EMBL" id="MVGT01003166">
    <property type="protein sequence ID" value="OVA05150.1"/>
    <property type="molecule type" value="Genomic_DNA"/>
</dbReference>
<dbReference type="CDD" id="cd22159">
    <property type="entry name" value="F-box_AtTIR1-like"/>
    <property type="match status" value="1"/>
</dbReference>
<dbReference type="InterPro" id="IPR032675">
    <property type="entry name" value="LRR_dom_sf"/>
</dbReference>
<dbReference type="Gene3D" id="3.80.10.10">
    <property type="entry name" value="Ribonuclease Inhibitor"/>
    <property type="match status" value="2"/>
</dbReference>
<dbReference type="GO" id="GO:0031146">
    <property type="term" value="P:SCF-dependent proteasomal ubiquitin-dependent protein catabolic process"/>
    <property type="evidence" value="ECO:0007669"/>
    <property type="project" value="TreeGrafter"/>
</dbReference>
<keyword evidence="3" id="KW-1185">Reference proteome</keyword>
<dbReference type="AlphaFoldDB" id="A0A200Q3W2"/>
<evidence type="ECO:0000313" key="2">
    <source>
        <dbReference type="EMBL" id="OVA05150.1"/>
    </source>
</evidence>
<reference evidence="2 3" key="1">
    <citation type="journal article" date="2017" name="Mol. Plant">
        <title>The Genome of Medicinal Plant Macleaya cordata Provides New Insights into Benzylisoquinoline Alkaloids Metabolism.</title>
        <authorList>
            <person name="Liu X."/>
            <person name="Liu Y."/>
            <person name="Huang P."/>
            <person name="Ma Y."/>
            <person name="Qing Z."/>
            <person name="Tang Q."/>
            <person name="Cao H."/>
            <person name="Cheng P."/>
            <person name="Zheng Y."/>
            <person name="Yuan Z."/>
            <person name="Zhou Y."/>
            <person name="Liu J."/>
            <person name="Tang Z."/>
            <person name="Zhuo Y."/>
            <person name="Zhang Y."/>
            <person name="Yu L."/>
            <person name="Huang J."/>
            <person name="Yang P."/>
            <person name="Peng Q."/>
            <person name="Zhang J."/>
            <person name="Jiang W."/>
            <person name="Zhang Z."/>
            <person name="Lin K."/>
            <person name="Ro D.K."/>
            <person name="Chen X."/>
            <person name="Xiong X."/>
            <person name="Shang Y."/>
            <person name="Huang S."/>
            <person name="Zeng J."/>
        </authorList>
    </citation>
    <scope>NUCLEOTIDE SEQUENCE [LARGE SCALE GENOMIC DNA]</scope>
    <source>
        <strain evidence="3">cv. BLH2017</strain>
        <tissue evidence="2">Root</tissue>
    </source>
</reference>
<dbReference type="InterPro" id="IPR006553">
    <property type="entry name" value="Leu-rich_rpt_Cys-con_subtyp"/>
</dbReference>
<sequence length="385" mass="42810">MVNPYINITTSIMNLPDDCLLHIFQGLEIGTDRDSFGLTCQRWLQIQNSSRRSLQFNCALNRTPLSQSRPNINSFHINKLLTRFQQLSMLSLSGCTELSDLGIGHLQFFGSNIQTLYLDCCFMISDVGLSVVASGCPCLTSISLYRCNVTDIGLESLAKSCSSLQNVNLSYCTNLSDCGIRFLSQECRQLCSVIISYCKKVTGTGFNGCSETLSYVEADSCKLEPDGISGIVSGGGLEYLNLSSLSWCILGDGLVRIGEGFAMKLRVLNLRMCRNASNEAVMTISKGCPALQEWSLALCHEIKLHGWEAIGLNCHNLKILHVNRCRNLCDRGFQALRDGCKRLSVLHMNRCPRISHLAIEMFKCRRADVEIREEELICIGPPTFR</sequence>
<feature type="domain" description="F-box/LRR-repeat protein 15-like leucin rich repeat" evidence="1">
    <location>
        <begin position="123"/>
        <end position="283"/>
    </location>
</feature>
<dbReference type="InterPro" id="IPR036047">
    <property type="entry name" value="F-box-like_dom_sf"/>
</dbReference>
<dbReference type="PANTHER" id="PTHR13318">
    <property type="entry name" value="PARTNER OF PAIRED, ISOFORM B-RELATED"/>
    <property type="match status" value="1"/>
</dbReference>
<dbReference type="OrthoDB" id="550575at2759"/>
<dbReference type="SUPFAM" id="SSF52047">
    <property type="entry name" value="RNI-like"/>
    <property type="match status" value="1"/>
</dbReference>
<accession>A0A200Q3W2</accession>
<proteinExistence type="predicted"/>
<dbReference type="SMART" id="SM00367">
    <property type="entry name" value="LRR_CC"/>
    <property type="match status" value="8"/>
</dbReference>